<dbReference type="AlphaFoldDB" id="Q95WY8"/>
<feature type="region of interest" description="Disordered" evidence="1">
    <location>
        <begin position="197"/>
        <end position="218"/>
    </location>
</feature>
<dbReference type="SUPFAM" id="SSF50814">
    <property type="entry name" value="Lipocalins"/>
    <property type="match status" value="1"/>
</dbReference>
<dbReference type="EMBL" id="AF209920">
    <property type="protein sequence ID" value="AAK97823.1"/>
    <property type="molecule type" value="mRNA"/>
</dbReference>
<proteinExistence type="evidence at transcript level"/>
<keyword evidence="2" id="KW-0732">Signal</keyword>
<dbReference type="InterPro" id="IPR002970">
    <property type="entry name" value="Tick_his-bd"/>
</dbReference>
<reference evidence="3" key="1">
    <citation type="journal article" date="2001" name="J. Infect. Dis.">
        <title>Salp25D, an Ixodes scapularis antioxidant, is 1 of 14 immunodominant antigens in engorged tick salivary glands.</title>
        <authorList>
            <person name="Das S."/>
            <person name="Banerjee G."/>
            <person name="DePonte K."/>
            <person name="Marcantonio N."/>
            <person name="Kantor F.S."/>
            <person name="Fikrig E."/>
        </authorList>
    </citation>
    <scope>NUCLEOTIDE SEQUENCE</scope>
</reference>
<accession>Q95WY8</accession>
<evidence type="ECO:0000256" key="2">
    <source>
        <dbReference type="SAM" id="SignalP"/>
    </source>
</evidence>
<protein>
    <submittedName>
        <fullName evidence="3">26 kDa salivary gland protein B</fullName>
    </submittedName>
</protein>
<dbReference type="InterPro" id="IPR012674">
    <property type="entry name" value="Calycin"/>
</dbReference>
<sequence>MKAFFSLVIAALYPSLKCTLSSSSCECPAPETFLLEDPNFFGFRDPWPFLRSPERLYLKYAPIWEYLEKIKCTFSDFVRNDSSYEFVKRTLSWISVGEQPSRHTIEVEITGTSKSKSEVKVTKGYEEYDFNTVYADTRCLILRISRTQKVPLRSCLLWVKKTFLKNPLRHCRFLFDVFCNWRREDFKPEKYCDEGVEKKDERPTVAGNQNFGTPRPPR</sequence>
<feature type="chain" id="PRO_5004323937" evidence="2">
    <location>
        <begin position="19"/>
        <end position="218"/>
    </location>
</feature>
<gene>
    <name evidence="3" type="primary">Salp26B</name>
</gene>
<name>Q95WY8_IXOSC</name>
<dbReference type="VEuPathDB" id="VectorBase:ISCP_022851"/>
<dbReference type="Pfam" id="PF02098">
    <property type="entry name" value="His_binding"/>
    <property type="match status" value="1"/>
</dbReference>
<evidence type="ECO:0000256" key="1">
    <source>
        <dbReference type="SAM" id="MobiDB-lite"/>
    </source>
</evidence>
<dbReference type="Gene3D" id="2.40.128.20">
    <property type="match status" value="1"/>
</dbReference>
<feature type="signal peptide" evidence="2">
    <location>
        <begin position="1"/>
        <end position="18"/>
    </location>
</feature>
<dbReference type="GO" id="GO:0043176">
    <property type="term" value="F:amine binding"/>
    <property type="evidence" value="ECO:0007669"/>
    <property type="project" value="InterPro"/>
</dbReference>
<evidence type="ECO:0000313" key="3">
    <source>
        <dbReference type="EMBL" id="AAK97823.1"/>
    </source>
</evidence>
<organism evidence="3">
    <name type="scientific">Ixodes scapularis</name>
    <name type="common">Black-legged tick</name>
    <name type="synonym">Deer tick</name>
    <dbReference type="NCBI Taxonomy" id="6945"/>
    <lineage>
        <taxon>Eukaryota</taxon>
        <taxon>Metazoa</taxon>
        <taxon>Ecdysozoa</taxon>
        <taxon>Arthropoda</taxon>
        <taxon>Chelicerata</taxon>
        <taxon>Arachnida</taxon>
        <taxon>Acari</taxon>
        <taxon>Parasitiformes</taxon>
        <taxon>Ixodida</taxon>
        <taxon>Ixodoidea</taxon>
        <taxon>Ixodidae</taxon>
        <taxon>Ixodinae</taxon>
        <taxon>Ixodes</taxon>
    </lineage>
</organism>
<dbReference type="GO" id="GO:0030682">
    <property type="term" value="P:symbiont-mediated perturbation of host defenses"/>
    <property type="evidence" value="ECO:0007669"/>
    <property type="project" value="InterPro"/>
</dbReference>